<organism evidence="1 2">
    <name type="scientific">Nocardia terrae</name>
    <dbReference type="NCBI Taxonomy" id="2675851"/>
    <lineage>
        <taxon>Bacteria</taxon>
        <taxon>Bacillati</taxon>
        <taxon>Actinomycetota</taxon>
        <taxon>Actinomycetes</taxon>
        <taxon>Mycobacteriales</taxon>
        <taxon>Nocardiaceae</taxon>
        <taxon>Nocardia</taxon>
    </lineage>
</organism>
<dbReference type="Pfam" id="PF01987">
    <property type="entry name" value="AIM24"/>
    <property type="match status" value="1"/>
</dbReference>
<evidence type="ECO:0000313" key="2">
    <source>
        <dbReference type="Proteomes" id="UP000466794"/>
    </source>
</evidence>
<proteinExistence type="predicted"/>
<keyword evidence="2" id="KW-1185">Reference proteome</keyword>
<dbReference type="Gene3D" id="3.60.160.10">
    <property type="entry name" value="Mitochondrial biogenesis AIM24"/>
    <property type="match status" value="1"/>
</dbReference>
<name>A0A7K1VBP9_9NOCA</name>
<dbReference type="RefSeq" id="WP_328602956.1">
    <property type="nucleotide sequence ID" value="NZ_WRPP01000015.1"/>
</dbReference>
<accession>A0A7K1VBP9</accession>
<dbReference type="PANTHER" id="PTHR43657">
    <property type="entry name" value="TRYPTOPHAN RNA-BINDING ATTENUATOR PROTEIN-LIKE PROTEIN"/>
    <property type="match status" value="1"/>
</dbReference>
<sequence length="246" mass="25596">MQANIKGSTMPVLELQLGPGESVITPHGELSWMSPNVTMTQTTSAAGGGGFMNSLKRVAGGGGLFMTQYQATNGPGLVAFASKVPGHIVPVDIHPQRSILVHRHGWLASTPGVNVSVALQQSIRSGLFGGDGFRLQRLEGQGRAWIELSGELTRYNLGPGQTMLVHPGHVGMFDQTVQFTMTTVPGIRNKIFGGDGFFLVALTGPGEICLQSMPLPNLAHALLPYIGAESGSAGAAGGVVGAMLRG</sequence>
<dbReference type="PANTHER" id="PTHR43657:SF1">
    <property type="entry name" value="ALTERED INHERITANCE OF MITOCHONDRIA PROTEIN 24, MITOCHONDRIAL"/>
    <property type="match status" value="1"/>
</dbReference>
<reference evidence="1 2" key="1">
    <citation type="submission" date="2019-12" db="EMBL/GenBank/DDBJ databases">
        <title>Nocardia sp. nov. ET3-3 isolated from soil.</title>
        <authorList>
            <person name="Kanchanasin P."/>
            <person name="Tanasupawat S."/>
            <person name="Yuki M."/>
            <person name="Kudo T."/>
        </authorList>
    </citation>
    <scope>NUCLEOTIDE SEQUENCE [LARGE SCALE GENOMIC DNA]</scope>
    <source>
        <strain evidence="1 2">ET3-3</strain>
    </source>
</reference>
<dbReference type="InterPro" id="IPR002838">
    <property type="entry name" value="AIM24"/>
</dbReference>
<evidence type="ECO:0000313" key="1">
    <source>
        <dbReference type="EMBL" id="MVU83822.1"/>
    </source>
</evidence>
<dbReference type="EMBL" id="WRPP01000015">
    <property type="protein sequence ID" value="MVU83822.1"/>
    <property type="molecule type" value="Genomic_DNA"/>
</dbReference>
<dbReference type="InterPro" id="IPR016031">
    <property type="entry name" value="Trp_RNA-bd_attenuator-like_dom"/>
</dbReference>
<dbReference type="Proteomes" id="UP000466794">
    <property type="component" value="Unassembled WGS sequence"/>
</dbReference>
<dbReference type="InterPro" id="IPR036983">
    <property type="entry name" value="AIM24_sf"/>
</dbReference>
<gene>
    <name evidence="1" type="ORF">GPX89_42160</name>
</gene>
<dbReference type="NCBIfam" id="TIGR00266">
    <property type="entry name" value="TIGR00266 family protein"/>
    <property type="match status" value="1"/>
</dbReference>
<dbReference type="SUPFAM" id="SSF51219">
    <property type="entry name" value="TRAP-like"/>
    <property type="match status" value="1"/>
</dbReference>
<protein>
    <submittedName>
        <fullName evidence="1">TIGR00266 family protein</fullName>
    </submittedName>
</protein>
<dbReference type="AlphaFoldDB" id="A0A7K1VBP9"/>
<comment type="caution">
    <text evidence="1">The sequence shown here is derived from an EMBL/GenBank/DDBJ whole genome shotgun (WGS) entry which is preliminary data.</text>
</comment>